<dbReference type="InterPro" id="IPR026580">
    <property type="entry name" value="DivIB"/>
</dbReference>
<gene>
    <name evidence="8" type="primary">divIB</name>
    <name evidence="11" type="ORF">D3873_04435</name>
</gene>
<keyword evidence="4 8" id="KW-0812">Transmembrane</keyword>
<dbReference type="PANTHER" id="PTHR37820">
    <property type="entry name" value="CELL DIVISION PROTEIN DIVIB"/>
    <property type="match status" value="1"/>
</dbReference>
<evidence type="ECO:0000256" key="5">
    <source>
        <dbReference type="ARBA" id="ARBA00022989"/>
    </source>
</evidence>
<keyword evidence="5 8" id="KW-1133">Transmembrane helix</keyword>
<proteinExistence type="inferred from homology"/>
<evidence type="ECO:0000256" key="9">
    <source>
        <dbReference type="SAM" id="MobiDB-lite"/>
    </source>
</evidence>
<evidence type="ECO:0000256" key="1">
    <source>
        <dbReference type="ARBA" id="ARBA00004370"/>
    </source>
</evidence>
<accession>A0A385YUL3</accession>
<feature type="region of interest" description="Disordered" evidence="9">
    <location>
        <begin position="248"/>
        <end position="267"/>
    </location>
</feature>
<keyword evidence="6 8" id="KW-0472">Membrane</keyword>
<dbReference type="Gene3D" id="3.40.50.10960">
    <property type="match status" value="1"/>
</dbReference>
<keyword evidence="3 8" id="KW-0132">Cell division</keyword>
<dbReference type="GO" id="GO:0005886">
    <property type="term" value="C:plasma membrane"/>
    <property type="evidence" value="ECO:0007669"/>
    <property type="project" value="UniProtKB-SubCell"/>
</dbReference>
<evidence type="ECO:0000256" key="6">
    <source>
        <dbReference type="ARBA" id="ARBA00023136"/>
    </source>
</evidence>
<evidence type="ECO:0000256" key="2">
    <source>
        <dbReference type="ARBA" id="ARBA00022475"/>
    </source>
</evidence>
<dbReference type="GO" id="GO:0043093">
    <property type="term" value="P:FtsZ-dependent cytokinesis"/>
    <property type="evidence" value="ECO:0007669"/>
    <property type="project" value="UniProtKB-UniRule"/>
</dbReference>
<evidence type="ECO:0000256" key="8">
    <source>
        <dbReference type="HAMAP-Rule" id="MF_00912"/>
    </source>
</evidence>
<evidence type="ECO:0000256" key="4">
    <source>
        <dbReference type="ARBA" id="ARBA00022692"/>
    </source>
</evidence>
<sequence>MEKIIDIEDRIPTLRERRKKRTNRKFTILLFLFLMIIVSILYFQSSYSKIQSFVVQGEAIESEAFYEQLSTLKKGQSMWDFRASKIEQLIANETIVQKADVKRTGLTEVTISITEWKTKGFVFENDTYYAIFENGEQMDKPWNEPTLEGPILIGFENKKTRKKMVHELSDLHTEVYSLLSEIYCIPSKADPYKIKVFLNDGNEVRAVIPSFADKFNYYPSILAQITPDVKGVIDLEVGSYFQTYEEMYQQQEEGDPKVDESDQATSE</sequence>
<organism evidence="11 12">
    <name type="scientific">Paenisporosarcina cavernae</name>
    <dbReference type="NCBI Taxonomy" id="2320858"/>
    <lineage>
        <taxon>Bacteria</taxon>
        <taxon>Bacillati</taxon>
        <taxon>Bacillota</taxon>
        <taxon>Bacilli</taxon>
        <taxon>Bacillales</taxon>
        <taxon>Caryophanaceae</taxon>
        <taxon>Paenisporosarcina</taxon>
    </lineage>
</organism>
<comment type="subcellular location">
    <subcellularLocation>
        <location evidence="8">Cell membrane</location>
        <topology evidence="8">Single-pass type II membrane protein</topology>
    </subcellularLocation>
    <subcellularLocation>
        <location evidence="1">Membrane</location>
    </subcellularLocation>
    <text evidence="8">Localizes to the division septum.</text>
</comment>
<dbReference type="RefSeq" id="WP_119882903.1">
    <property type="nucleotide sequence ID" value="NZ_CP032418.1"/>
</dbReference>
<comment type="function">
    <text evidence="8">Cell division protein that may be involved in stabilizing or promoting the assembly of the division complex.</text>
</comment>
<dbReference type="InterPro" id="IPR005548">
    <property type="entry name" value="Cell_div_FtsQ/DivIB_C"/>
</dbReference>
<dbReference type="PANTHER" id="PTHR37820:SF1">
    <property type="entry name" value="CELL DIVISION PROTEIN FTSQ"/>
    <property type="match status" value="1"/>
</dbReference>
<dbReference type="HAMAP" id="MF_00912">
    <property type="entry name" value="DivIB"/>
    <property type="match status" value="1"/>
</dbReference>
<feature type="transmembrane region" description="Helical" evidence="8">
    <location>
        <begin position="26"/>
        <end position="43"/>
    </location>
</feature>
<dbReference type="Proteomes" id="UP000265725">
    <property type="component" value="Chromosome"/>
</dbReference>
<evidence type="ECO:0000256" key="7">
    <source>
        <dbReference type="ARBA" id="ARBA00023306"/>
    </source>
</evidence>
<evidence type="ECO:0000256" key="3">
    <source>
        <dbReference type="ARBA" id="ARBA00022618"/>
    </source>
</evidence>
<evidence type="ECO:0000313" key="11">
    <source>
        <dbReference type="EMBL" id="AYC29163.1"/>
    </source>
</evidence>
<keyword evidence="12" id="KW-1185">Reference proteome</keyword>
<feature type="domain" description="POTRA" evidence="10">
    <location>
        <begin position="48"/>
        <end position="116"/>
    </location>
</feature>
<dbReference type="PROSITE" id="PS51779">
    <property type="entry name" value="POTRA"/>
    <property type="match status" value="1"/>
</dbReference>
<dbReference type="Pfam" id="PF03799">
    <property type="entry name" value="FtsQ_DivIB_C"/>
    <property type="match status" value="1"/>
</dbReference>
<dbReference type="OrthoDB" id="1819027at2"/>
<dbReference type="EMBL" id="CP032418">
    <property type="protein sequence ID" value="AYC29163.1"/>
    <property type="molecule type" value="Genomic_DNA"/>
</dbReference>
<dbReference type="AlphaFoldDB" id="A0A385YUL3"/>
<dbReference type="KEGG" id="paek:D3873_04435"/>
<dbReference type="InterPro" id="IPR034746">
    <property type="entry name" value="POTRA"/>
</dbReference>
<dbReference type="GO" id="GO:0032153">
    <property type="term" value="C:cell division site"/>
    <property type="evidence" value="ECO:0007669"/>
    <property type="project" value="UniProtKB-UniRule"/>
</dbReference>
<reference evidence="12" key="1">
    <citation type="submission" date="2018-09" db="EMBL/GenBank/DDBJ databases">
        <authorList>
            <person name="Zhu H."/>
        </authorList>
    </citation>
    <scope>NUCLEOTIDE SEQUENCE [LARGE SCALE GENOMIC DNA]</scope>
    <source>
        <strain evidence="12">K2R23-3</strain>
    </source>
</reference>
<comment type="similarity">
    <text evidence="8">Belongs to the FtsQ/DivIB family. DivIB subfamily.</text>
</comment>
<keyword evidence="2 8" id="KW-1003">Cell membrane</keyword>
<keyword evidence="7 8" id="KW-0131">Cell cycle</keyword>
<dbReference type="InterPro" id="IPR050487">
    <property type="entry name" value="FtsQ_DivIB"/>
</dbReference>
<name>A0A385YUL3_9BACL</name>
<evidence type="ECO:0000313" key="12">
    <source>
        <dbReference type="Proteomes" id="UP000265725"/>
    </source>
</evidence>
<evidence type="ECO:0000259" key="10">
    <source>
        <dbReference type="PROSITE" id="PS51779"/>
    </source>
</evidence>
<protein>
    <recommendedName>
        <fullName evidence="8">Cell division protein DivIB</fullName>
    </recommendedName>
</protein>